<dbReference type="STRING" id="357750.A0A2S6BVV4"/>
<keyword evidence="2" id="KW-0812">Transmembrane</keyword>
<evidence type="ECO:0000313" key="4">
    <source>
        <dbReference type="Proteomes" id="UP000237631"/>
    </source>
</evidence>
<name>A0A2S6BVV4_9PEZI</name>
<feature type="transmembrane region" description="Helical" evidence="2">
    <location>
        <begin position="116"/>
        <end position="139"/>
    </location>
</feature>
<dbReference type="AlphaFoldDB" id="A0A2S6BVV4"/>
<reference evidence="4" key="1">
    <citation type="journal article" date="2017" name="bioRxiv">
        <title>Conservation of a gene cluster reveals novel cercosporin biosynthetic mechanisms and extends production to the genus Colletotrichum.</title>
        <authorList>
            <person name="de Jonge R."/>
            <person name="Ebert M.K."/>
            <person name="Huitt-Roehl C.R."/>
            <person name="Pal P."/>
            <person name="Suttle J.C."/>
            <person name="Spanner R.E."/>
            <person name="Neubauer J.D."/>
            <person name="Jurick W.M.II."/>
            <person name="Stott K.A."/>
            <person name="Secor G.A."/>
            <person name="Thomma B.P.H.J."/>
            <person name="Van de Peer Y."/>
            <person name="Townsend C.A."/>
            <person name="Bolton M.D."/>
        </authorList>
    </citation>
    <scope>NUCLEOTIDE SEQUENCE [LARGE SCALE GENOMIC DNA]</scope>
    <source>
        <strain evidence="4">CBS538.71</strain>
    </source>
</reference>
<dbReference type="Proteomes" id="UP000237631">
    <property type="component" value="Unassembled WGS sequence"/>
</dbReference>
<organism evidence="3 4">
    <name type="scientific">Cercospora berteroae</name>
    <dbReference type="NCBI Taxonomy" id="357750"/>
    <lineage>
        <taxon>Eukaryota</taxon>
        <taxon>Fungi</taxon>
        <taxon>Dikarya</taxon>
        <taxon>Ascomycota</taxon>
        <taxon>Pezizomycotina</taxon>
        <taxon>Dothideomycetes</taxon>
        <taxon>Dothideomycetidae</taxon>
        <taxon>Mycosphaerellales</taxon>
        <taxon>Mycosphaerellaceae</taxon>
        <taxon>Cercospora</taxon>
    </lineage>
</organism>
<keyword evidence="2" id="KW-0472">Membrane</keyword>
<keyword evidence="4" id="KW-1185">Reference proteome</keyword>
<evidence type="ECO:0000256" key="1">
    <source>
        <dbReference type="SAM" id="MobiDB-lite"/>
    </source>
</evidence>
<protein>
    <submittedName>
        <fullName evidence="3">Uncharacterized protein</fullName>
    </submittedName>
</protein>
<proteinExistence type="predicted"/>
<dbReference type="Pfam" id="PF11374">
    <property type="entry name" value="DUF3176"/>
    <property type="match status" value="1"/>
</dbReference>
<gene>
    <name evidence="3" type="ORF">CBER1_08479</name>
</gene>
<dbReference type="PANTHER" id="PTHR35394:SF5">
    <property type="entry name" value="DUF3176 DOMAIN-CONTAINING PROTEIN"/>
    <property type="match status" value="1"/>
</dbReference>
<dbReference type="PANTHER" id="PTHR35394">
    <property type="entry name" value="DUF3176 DOMAIN-CONTAINING PROTEIN"/>
    <property type="match status" value="1"/>
</dbReference>
<keyword evidence="2" id="KW-1133">Transmembrane helix</keyword>
<feature type="transmembrane region" description="Helical" evidence="2">
    <location>
        <begin position="177"/>
        <end position="201"/>
    </location>
</feature>
<dbReference type="EMBL" id="PNEN01001747">
    <property type="protein sequence ID" value="PPJ51595.1"/>
    <property type="molecule type" value="Genomic_DNA"/>
</dbReference>
<feature type="region of interest" description="Disordered" evidence="1">
    <location>
        <begin position="1"/>
        <end position="23"/>
    </location>
</feature>
<sequence>MSTSHNVRRKPIGSPSIEEPASTEAQLSLLPHHDSEDAFRKERSLVSGETKVSSAPKANDCYRQSSQSLRKRRRFWQPISTWWQEALAIVWLLGSLVASFATLYPYQGKPIPEWRYSITIGALLSLYSVILRLAATFLLSQGIAQLKWQWFNNGPKPLHDMVLHDNASRGPMGAFGLLYRLALPVTWQWLGCVLAVVALLVGPFTQQILQYETCAVLDPVAAALVTRTSAFMGKTKANTIGIDTDGYLSFQEQASFMAGLYSPGTVVSSCSSGNCTFAPYTTMGYVFDVVGNVTTTSLVLEFDDDVSRSRSKTTLEANYTSWDLVTGGSTIDQCVATGAMSGGSYTLLIPLAERPRDLNTGSAPAECTYATNAKSWRCQGYGAASCSITPCLRTYNSTITNGVLHEQLIGLETEILKATPGIWHGSADAFERYTWLDSYTAVQAALSLSCVNEDDRAMLRNRGYDLSTEDTWLPYNLTDKATFWEYVREPNSDSPNIALMERGFIDRGCLYVFPYDFTPYLRKFLGELHSGELIGSGSFLATKAMAGMNGSQILQSVWNYGYFSLERTASLFDNMTLSLSKYLRTNPGTPSRATHVREDWSDDSSITEHDDDYIDVTTFYLPAIGQAWTTKTCARIRWPWLILPAIVTIFTLVFYVGVLISALALPEDVRTWKTSPLPFMFYGPGGTDEFRQQEWFKATSQHVDDMDAAARKIHLKLDRDETGLAFFRKRGAVIDAERSSLTSGSDAVL</sequence>
<dbReference type="OrthoDB" id="5376804at2759"/>
<feature type="transmembrane region" description="Helical" evidence="2">
    <location>
        <begin position="82"/>
        <end position="104"/>
    </location>
</feature>
<evidence type="ECO:0000313" key="3">
    <source>
        <dbReference type="EMBL" id="PPJ51595.1"/>
    </source>
</evidence>
<comment type="caution">
    <text evidence="3">The sequence shown here is derived from an EMBL/GenBank/DDBJ whole genome shotgun (WGS) entry which is preliminary data.</text>
</comment>
<dbReference type="InterPro" id="IPR021514">
    <property type="entry name" value="DUF3176"/>
</dbReference>
<evidence type="ECO:0000256" key="2">
    <source>
        <dbReference type="SAM" id="Phobius"/>
    </source>
</evidence>
<feature type="transmembrane region" description="Helical" evidence="2">
    <location>
        <begin position="638"/>
        <end position="665"/>
    </location>
</feature>
<accession>A0A2S6BVV4</accession>
<feature type="compositionally biased region" description="Basic residues" evidence="1">
    <location>
        <begin position="1"/>
        <end position="11"/>
    </location>
</feature>